<dbReference type="NCBIfam" id="TIGR01382">
    <property type="entry name" value="PfpI"/>
    <property type="match status" value="1"/>
</dbReference>
<keyword evidence="3" id="KW-0378">Hydrolase</keyword>
<accession>A0A7X2Z7L7</accession>
<dbReference type="InterPro" id="IPR006286">
    <property type="entry name" value="C56_PfpI-like"/>
</dbReference>
<dbReference type="PANTHER" id="PTHR42733">
    <property type="entry name" value="DJ-1 PROTEIN"/>
    <property type="match status" value="1"/>
</dbReference>
<dbReference type="Proteomes" id="UP000450917">
    <property type="component" value="Unassembled WGS sequence"/>
</dbReference>
<evidence type="ECO:0000313" key="3">
    <source>
        <dbReference type="EMBL" id="MUG69825.1"/>
    </source>
</evidence>
<dbReference type="RefSeq" id="WP_155614050.1">
    <property type="nucleotide sequence ID" value="NZ_WNZX01000002.1"/>
</dbReference>
<dbReference type="GO" id="GO:0008233">
    <property type="term" value="F:peptidase activity"/>
    <property type="evidence" value="ECO:0007669"/>
    <property type="project" value="UniProtKB-KW"/>
</dbReference>
<comment type="similarity">
    <text evidence="1">Belongs to the peptidase C56 family.</text>
</comment>
<feature type="domain" description="DJ-1/PfpI" evidence="2">
    <location>
        <begin position="6"/>
        <end position="169"/>
    </location>
</feature>
<dbReference type="InterPro" id="IPR029062">
    <property type="entry name" value="Class_I_gatase-like"/>
</dbReference>
<dbReference type="PANTHER" id="PTHR42733:SF13">
    <property type="entry name" value="DJ-1_PFPI DOMAIN-CONTAINING PROTEIN"/>
    <property type="match status" value="1"/>
</dbReference>
<dbReference type="PROSITE" id="PS51276">
    <property type="entry name" value="PEPTIDASE_C56_PFPI"/>
    <property type="match status" value="1"/>
</dbReference>
<keyword evidence="3" id="KW-0645">Protease</keyword>
<dbReference type="AlphaFoldDB" id="A0A7X2Z7L7"/>
<name>A0A7X2Z7L7_9BACL</name>
<reference evidence="3 4" key="1">
    <citation type="submission" date="2019-11" db="EMBL/GenBank/DDBJ databases">
        <title>Draft genome sequences of five Paenibacillus species of dairy origin.</title>
        <authorList>
            <person name="Olajide A.M."/>
            <person name="Chen S."/>
            <person name="Lapointe G."/>
        </authorList>
    </citation>
    <scope>NUCLEOTIDE SEQUENCE [LARGE SCALE GENOMIC DNA]</scope>
    <source>
        <strain evidence="3 4">2CS3</strain>
    </source>
</reference>
<dbReference type="CDD" id="cd03134">
    <property type="entry name" value="GATase1_PfpI_like"/>
    <property type="match status" value="1"/>
</dbReference>
<protein>
    <submittedName>
        <fullName evidence="3">DJ-1/PfpI/YhbO family deglycase/protease</fullName>
    </submittedName>
</protein>
<sequence length="180" mass="19447">MKLTGRRVALLIEDDYQELEAWYPVLRLQEEGATVVIVGSGRKSTYDSKLGYPITADRSADEVSADEFDAVVIPGGFAPDHMRLSKPMVDLVRGAYESGKLTAAICHGGWMLASAGAVRGRRATGYLPIRDDVVNAGGEWVDAEVVCDGNVITSRTPEDLPAFAREIVKYLERASVSSGV</sequence>
<dbReference type="EMBL" id="WNZX01000002">
    <property type="protein sequence ID" value="MUG69825.1"/>
    <property type="molecule type" value="Genomic_DNA"/>
</dbReference>
<dbReference type="Pfam" id="PF01965">
    <property type="entry name" value="DJ-1_PfpI"/>
    <property type="match status" value="1"/>
</dbReference>
<evidence type="ECO:0000313" key="4">
    <source>
        <dbReference type="Proteomes" id="UP000450917"/>
    </source>
</evidence>
<dbReference type="InterPro" id="IPR002818">
    <property type="entry name" value="DJ-1/PfpI"/>
</dbReference>
<keyword evidence="4" id="KW-1185">Reference proteome</keyword>
<evidence type="ECO:0000259" key="2">
    <source>
        <dbReference type="Pfam" id="PF01965"/>
    </source>
</evidence>
<evidence type="ECO:0000256" key="1">
    <source>
        <dbReference type="ARBA" id="ARBA00008542"/>
    </source>
</evidence>
<comment type="caution">
    <text evidence="3">The sequence shown here is derived from an EMBL/GenBank/DDBJ whole genome shotgun (WGS) entry which is preliminary data.</text>
</comment>
<gene>
    <name evidence="3" type="ORF">GNP93_03935</name>
</gene>
<dbReference type="SUPFAM" id="SSF52317">
    <property type="entry name" value="Class I glutamine amidotransferase-like"/>
    <property type="match status" value="1"/>
</dbReference>
<dbReference type="GO" id="GO:0006508">
    <property type="term" value="P:proteolysis"/>
    <property type="evidence" value="ECO:0007669"/>
    <property type="project" value="UniProtKB-KW"/>
</dbReference>
<organism evidence="3 4">
    <name type="scientific">Paenibacillus validus</name>
    <dbReference type="NCBI Taxonomy" id="44253"/>
    <lineage>
        <taxon>Bacteria</taxon>
        <taxon>Bacillati</taxon>
        <taxon>Bacillota</taxon>
        <taxon>Bacilli</taxon>
        <taxon>Bacillales</taxon>
        <taxon>Paenibacillaceae</taxon>
        <taxon>Paenibacillus</taxon>
    </lineage>
</organism>
<dbReference type="Gene3D" id="3.40.50.880">
    <property type="match status" value="1"/>
</dbReference>
<proteinExistence type="inferred from homology"/>